<accession>A0A1X6XK39</accession>
<dbReference type="NCBIfam" id="TIGR04037">
    <property type="entry name" value="LLM_duo_CE1759"/>
    <property type="match status" value="1"/>
</dbReference>
<feature type="compositionally biased region" description="Polar residues" evidence="4">
    <location>
        <begin position="212"/>
        <end position="226"/>
    </location>
</feature>
<dbReference type="AlphaFoldDB" id="A0A1X6XK39"/>
<dbReference type="RefSeq" id="WP_087008058.1">
    <property type="nucleotide sequence ID" value="NZ_FWFF01000017.1"/>
</dbReference>
<name>A0A1X6XK39_9MICO</name>
<evidence type="ECO:0000313" key="7">
    <source>
        <dbReference type="Proteomes" id="UP000196581"/>
    </source>
</evidence>
<sequence>MIEIVAVSTGLSEDSTTTRLAQRMLSSAEGAFAARGAEVTTTHINVRTLAKALVDLTVSGFPARELDEAFAAVKRASAVITVAPVYKAAPAGIHTLFWQLIDDASLAGTPVLLGGTGGTPRHSLAAESTLRPMIAYLKGFALPTSVFAATDDWGGGEQAGLDRRITQATDELAELALALNPASVGTREDTAAEADPGTQPTGTPAVGASVAGAQSTDSHPTDASTTESDDYARDIPYAGPADESGKSAITPRGLGDRARDERARDEFDPASVTPFSLLLGQ</sequence>
<feature type="domain" description="NADPH-dependent FMN reductase-like" evidence="5">
    <location>
        <begin position="3"/>
        <end position="152"/>
    </location>
</feature>
<dbReference type="PANTHER" id="PTHR43408:SF2">
    <property type="entry name" value="FMN REDUCTASE (NADPH)"/>
    <property type="match status" value="1"/>
</dbReference>
<reference evidence="7" key="1">
    <citation type="submission" date="2017-02" db="EMBL/GenBank/DDBJ databases">
        <authorList>
            <person name="Dridi B."/>
        </authorList>
    </citation>
    <scope>NUCLEOTIDE SEQUENCE [LARGE SCALE GENOMIC DNA]</scope>
    <source>
        <strain evidence="7">B Co 03.10</strain>
    </source>
</reference>
<evidence type="ECO:0000256" key="3">
    <source>
        <dbReference type="ARBA" id="ARBA00023002"/>
    </source>
</evidence>
<evidence type="ECO:0000256" key="1">
    <source>
        <dbReference type="ARBA" id="ARBA00022630"/>
    </source>
</evidence>
<evidence type="ECO:0000259" key="5">
    <source>
        <dbReference type="Pfam" id="PF03358"/>
    </source>
</evidence>
<dbReference type="Pfam" id="PF03358">
    <property type="entry name" value="FMN_red"/>
    <property type="match status" value="1"/>
</dbReference>
<dbReference type="PANTHER" id="PTHR43408">
    <property type="entry name" value="FMN REDUCTASE (NADPH)"/>
    <property type="match status" value="1"/>
</dbReference>
<keyword evidence="2" id="KW-0288">FMN</keyword>
<dbReference type="EC" id="1.5.1.-" evidence="6"/>
<keyword evidence="1" id="KW-0285">Flavoprotein</keyword>
<feature type="region of interest" description="Disordered" evidence="4">
    <location>
        <begin position="180"/>
        <end position="281"/>
    </location>
</feature>
<dbReference type="Proteomes" id="UP000196581">
    <property type="component" value="Unassembled WGS sequence"/>
</dbReference>
<dbReference type="EMBL" id="FWFF01000017">
    <property type="protein sequence ID" value="SLM99339.1"/>
    <property type="molecule type" value="Genomic_DNA"/>
</dbReference>
<dbReference type="InterPro" id="IPR029039">
    <property type="entry name" value="Flavoprotein-like_sf"/>
</dbReference>
<feature type="compositionally biased region" description="Basic and acidic residues" evidence="4">
    <location>
        <begin position="254"/>
        <end position="267"/>
    </location>
</feature>
<dbReference type="InterPro" id="IPR005025">
    <property type="entry name" value="FMN_Rdtase-like_dom"/>
</dbReference>
<keyword evidence="3 6" id="KW-0560">Oxidoreductase</keyword>
<dbReference type="InterPro" id="IPR051814">
    <property type="entry name" value="NAD(P)H-dep_FMN_reductase"/>
</dbReference>
<evidence type="ECO:0000256" key="2">
    <source>
        <dbReference type="ARBA" id="ARBA00022643"/>
    </source>
</evidence>
<proteinExistence type="predicted"/>
<organism evidence="6 7">
    <name type="scientific">Brevibacterium yomogidense</name>
    <dbReference type="NCBI Taxonomy" id="946573"/>
    <lineage>
        <taxon>Bacteria</taxon>
        <taxon>Bacillati</taxon>
        <taxon>Actinomycetota</taxon>
        <taxon>Actinomycetes</taxon>
        <taxon>Micrococcales</taxon>
        <taxon>Brevibacteriaceae</taxon>
        <taxon>Brevibacterium</taxon>
    </lineage>
</organism>
<keyword evidence="7" id="KW-1185">Reference proteome</keyword>
<gene>
    <name evidence="6" type="ORF">FM105_10885</name>
</gene>
<evidence type="ECO:0000256" key="4">
    <source>
        <dbReference type="SAM" id="MobiDB-lite"/>
    </source>
</evidence>
<evidence type="ECO:0000313" key="6">
    <source>
        <dbReference type="EMBL" id="SLM99339.1"/>
    </source>
</evidence>
<dbReference type="Gene3D" id="3.40.50.360">
    <property type="match status" value="1"/>
</dbReference>
<protein>
    <submittedName>
        <fullName evidence="6">FMN reductase</fullName>
        <ecNumber evidence="6">1.5.1.-</ecNumber>
    </submittedName>
</protein>
<dbReference type="GO" id="GO:0016491">
    <property type="term" value="F:oxidoreductase activity"/>
    <property type="evidence" value="ECO:0007669"/>
    <property type="project" value="UniProtKB-KW"/>
</dbReference>
<dbReference type="InterPro" id="IPR023932">
    <property type="entry name" value="CE1759_FMN_reduct"/>
</dbReference>
<dbReference type="SUPFAM" id="SSF52218">
    <property type="entry name" value="Flavoproteins"/>
    <property type="match status" value="1"/>
</dbReference>